<feature type="compositionally biased region" description="Basic residues" evidence="1">
    <location>
        <begin position="378"/>
        <end position="388"/>
    </location>
</feature>
<dbReference type="EMBL" id="CP113162">
    <property type="protein sequence ID" value="WEF52670.1"/>
    <property type="molecule type" value="Genomic_DNA"/>
</dbReference>
<dbReference type="Proteomes" id="UP001213907">
    <property type="component" value="Chromosome"/>
</dbReference>
<reference evidence="2 3" key="1">
    <citation type="submission" date="2022-11" db="EMBL/GenBank/DDBJ databases">
        <authorList>
            <person name="Siebert D."/>
            <person name="Busche T."/>
            <person name="Saydam E."/>
            <person name="Kalinowski J."/>
            <person name="Ruckert C."/>
            <person name="Blombach B."/>
        </authorList>
    </citation>
    <scope>NUCLEOTIDE SEQUENCE [LARGE SCALE GENOMIC DNA]</scope>
    <source>
        <strain evidence="2 3">DSM 1083</strain>
    </source>
</reference>
<accession>A0ABY8BRP3</accession>
<dbReference type="InterPro" id="IPR012899">
    <property type="entry name" value="LTXXQ"/>
</dbReference>
<sequence length="403" mass="43425">MRQGLRSRSVNGALRNRNALRNPAARTALVAAAATAGWHGHRHGWWRHGHGGYGWVGPLFWPFAYYDLYDYGLWGYDYGPAFWDYGYGDIYAGLFSPYGYDSLSGYMPARRTTAPAGGSGNQAVQTQPSDDDQLAQMCGADSGDIAGLPIDKIQQAISPNDEQRAALDELGDASVKAAQTIRAACPTALPLTAPARLAAMEQRIEAMKSAIGIIQPAMEKFYGLLNDDQKAKLVAMSPREKQGGKDTASSDGSCGITSLSDAVAWPTDEISKRLQPSDAQKVKLTALQDATFKAADSLKATCRPSTALTPPARLAAASDRLDALLGAVKSVHAALDDFYGTLSDEQKAQFEAIGPDRSGSQQQTSSEDAEDRPAQRTSRGRRHHRHGIHGVDSVLRHIITIVR</sequence>
<dbReference type="Pfam" id="PF07813">
    <property type="entry name" value="LTXXQ"/>
    <property type="match status" value="2"/>
</dbReference>
<organism evidence="2 3">
    <name type="scientific">Afipia carboxydohydrogena</name>
    <name type="common">Pseudomonas carboxydohydrogena</name>
    <dbReference type="NCBI Taxonomy" id="290"/>
    <lineage>
        <taxon>Bacteria</taxon>
        <taxon>Pseudomonadati</taxon>
        <taxon>Pseudomonadota</taxon>
        <taxon>Alphaproteobacteria</taxon>
        <taxon>Hyphomicrobiales</taxon>
        <taxon>Nitrobacteraceae</taxon>
        <taxon>Afipia</taxon>
    </lineage>
</organism>
<name>A0ABY8BRP3_AFICR</name>
<keyword evidence="3" id="KW-1185">Reference proteome</keyword>
<gene>
    <name evidence="2" type="ORF">AFIC_001165</name>
</gene>
<evidence type="ECO:0000256" key="1">
    <source>
        <dbReference type="SAM" id="MobiDB-lite"/>
    </source>
</evidence>
<feature type="region of interest" description="Disordered" evidence="1">
    <location>
        <begin position="354"/>
        <end position="389"/>
    </location>
</feature>
<evidence type="ECO:0000313" key="2">
    <source>
        <dbReference type="EMBL" id="WEF52670.1"/>
    </source>
</evidence>
<proteinExistence type="predicted"/>
<protein>
    <submittedName>
        <fullName evidence="2">Spy/CpxP family protein refolding chaperone</fullName>
    </submittedName>
</protein>
<evidence type="ECO:0000313" key="3">
    <source>
        <dbReference type="Proteomes" id="UP001213907"/>
    </source>
</evidence>